<keyword evidence="1 3" id="KW-0853">WD repeat</keyword>
<evidence type="ECO:0000256" key="2">
    <source>
        <dbReference type="ARBA" id="ARBA00022737"/>
    </source>
</evidence>
<dbReference type="InterPro" id="IPR036322">
    <property type="entry name" value="WD40_repeat_dom_sf"/>
</dbReference>
<dbReference type="InterPro" id="IPR001680">
    <property type="entry name" value="WD40_rpt"/>
</dbReference>
<dbReference type="InterPro" id="IPR045151">
    <property type="entry name" value="DCAF8"/>
</dbReference>
<gene>
    <name evidence="5" type="ORF">LPLAT_LOCUS9744</name>
</gene>
<dbReference type="Proteomes" id="UP001497644">
    <property type="component" value="Chromosome 5"/>
</dbReference>
<feature type="region of interest" description="Disordered" evidence="4">
    <location>
        <begin position="550"/>
        <end position="845"/>
    </location>
</feature>
<reference evidence="5" key="1">
    <citation type="submission" date="2024-04" db="EMBL/GenBank/DDBJ databases">
        <authorList>
            <consortium name="Molecular Ecology Group"/>
        </authorList>
    </citation>
    <scope>NUCLEOTIDE SEQUENCE</scope>
</reference>
<feature type="region of interest" description="Disordered" evidence="4">
    <location>
        <begin position="484"/>
        <end position="534"/>
    </location>
</feature>
<dbReference type="PROSITE" id="PS50294">
    <property type="entry name" value="WD_REPEATS_REGION"/>
    <property type="match status" value="2"/>
</dbReference>
<dbReference type="GO" id="GO:0045717">
    <property type="term" value="P:negative regulation of fatty acid biosynthetic process"/>
    <property type="evidence" value="ECO:0007669"/>
    <property type="project" value="TreeGrafter"/>
</dbReference>
<dbReference type="PANTHER" id="PTHR15574">
    <property type="entry name" value="WD REPEAT DOMAIN-CONTAINING FAMILY"/>
    <property type="match status" value="1"/>
</dbReference>
<feature type="region of interest" description="Disordered" evidence="4">
    <location>
        <begin position="1"/>
        <end position="59"/>
    </location>
</feature>
<dbReference type="PROSITE" id="PS50082">
    <property type="entry name" value="WD_REPEATS_2"/>
    <property type="match status" value="3"/>
</dbReference>
<dbReference type="GO" id="GO:0005737">
    <property type="term" value="C:cytoplasm"/>
    <property type="evidence" value="ECO:0007669"/>
    <property type="project" value="TreeGrafter"/>
</dbReference>
<dbReference type="SUPFAM" id="SSF50978">
    <property type="entry name" value="WD40 repeat-like"/>
    <property type="match status" value="1"/>
</dbReference>
<evidence type="ECO:0000256" key="3">
    <source>
        <dbReference type="PROSITE-ProRule" id="PRU00221"/>
    </source>
</evidence>
<evidence type="ECO:0000256" key="4">
    <source>
        <dbReference type="SAM" id="MobiDB-lite"/>
    </source>
</evidence>
<feature type="compositionally biased region" description="Basic residues" evidence="4">
    <location>
        <begin position="567"/>
        <end position="601"/>
    </location>
</feature>
<feature type="compositionally biased region" description="Basic and acidic residues" evidence="4">
    <location>
        <begin position="800"/>
        <end position="822"/>
    </location>
</feature>
<keyword evidence="2" id="KW-0677">Repeat</keyword>
<feature type="compositionally biased region" description="Basic and acidic residues" evidence="4">
    <location>
        <begin position="8"/>
        <end position="26"/>
    </location>
</feature>
<dbReference type="GO" id="GO:0080008">
    <property type="term" value="C:Cul4-RING E3 ubiquitin ligase complex"/>
    <property type="evidence" value="ECO:0007669"/>
    <property type="project" value="TreeGrafter"/>
</dbReference>
<organism evidence="5 6">
    <name type="scientific">Lasius platythorax</name>
    <dbReference type="NCBI Taxonomy" id="488582"/>
    <lineage>
        <taxon>Eukaryota</taxon>
        <taxon>Metazoa</taxon>
        <taxon>Ecdysozoa</taxon>
        <taxon>Arthropoda</taxon>
        <taxon>Hexapoda</taxon>
        <taxon>Insecta</taxon>
        <taxon>Pterygota</taxon>
        <taxon>Neoptera</taxon>
        <taxon>Endopterygota</taxon>
        <taxon>Hymenoptera</taxon>
        <taxon>Apocrita</taxon>
        <taxon>Aculeata</taxon>
        <taxon>Formicoidea</taxon>
        <taxon>Formicidae</taxon>
        <taxon>Formicinae</taxon>
        <taxon>Lasius</taxon>
        <taxon>Lasius</taxon>
    </lineage>
</organism>
<accession>A0AAV2NWC6</accession>
<feature type="compositionally biased region" description="Low complexity" evidence="4">
    <location>
        <begin position="769"/>
        <end position="781"/>
    </location>
</feature>
<dbReference type="Gene3D" id="2.130.10.10">
    <property type="entry name" value="YVTN repeat-like/Quinoprotein amine dehydrogenase"/>
    <property type="match status" value="1"/>
</dbReference>
<sequence>MPTTTTSCKREDRSRSAEDGEEDSRVRYRAASLRRRRRRLRQSRGAGSSGGGGGEGEEMTMMAQHPSECSALSYVLARQIDDRLDYCRRLVNARFENSENLYRKDLLSHYGCVNAIEFSNQGDLLVSGGDDRRVLLWKVEQAIRGIGKPTVMKGQHVSNIFCLGYDSSKTKIFSAGNDDQVIVHDLRTSDALNFFLHEKPVYGLSIHPHNDDVFASACDDGRVLIYDIRSTSTTETFCLAQYKSAFHSVMFNPVDSRMLATANAKEGVSMWDVRKPLEPVLCYGSPQQSCMNVRFNSVGNRLLALRRRLPPVLYAVDSPTYLCEFDHAGYYNSCTMKSCCFAGENDEYVLSGSDDFNLYMWKIPPMEGKPWVESAHMVLRGHRSIVNQVRYNQASCIFASSGVEKIIKIWSPFPLGTGCLGGLKRDAGKREKQRRVFTHDEYIGLVLRSGQFMTHDYSHQSTKEDPRMMAFFDSLVQREIEGWSSEDMPTPHTPSDSEINPATGEPYSATDFDDTTASEGGVAPERPLESPNRITRLIANRREKLMRMAALERSASDSGSEGDNVHARRRSKSKSKSKGVKRKHAKLSAGRRRISTRRKCTVLKVNSDSESDDERPVDAAQPSTSSGVISRRSRYVANAIEKDDKQRSSYSSSSSSSSSSSNSSSSNSSSEDNNALGTKRKHSKTDSDASSKVQRRKHRKCKNNAATRHENCSGKSQSKRQKLDDESEGERTATGSKNCVNGSANKDRREDGPSTPNNKSSQVPCTPDSGIKSGISTTGGKNSERTRNEGNDGEGADDTSSDHEQKLKSLECFRKKVEELARRSYRNRSQQPLQTVTSTTSDSSD</sequence>
<keyword evidence="6" id="KW-1185">Reference proteome</keyword>
<dbReference type="PANTHER" id="PTHR15574:SF43">
    <property type="entry name" value="DDB1- AND CUL4-ASSOCIATED FACTOR 5"/>
    <property type="match status" value="1"/>
</dbReference>
<dbReference type="Pfam" id="PF00400">
    <property type="entry name" value="WD40"/>
    <property type="match status" value="3"/>
</dbReference>
<evidence type="ECO:0000313" key="6">
    <source>
        <dbReference type="Proteomes" id="UP001497644"/>
    </source>
</evidence>
<feature type="compositionally biased region" description="Low complexity" evidence="4">
    <location>
        <begin position="648"/>
        <end position="670"/>
    </location>
</feature>
<feature type="repeat" description="WD" evidence="3">
    <location>
        <begin position="106"/>
        <end position="140"/>
    </location>
</feature>
<feature type="compositionally biased region" description="Basic residues" evidence="4">
    <location>
        <begin position="693"/>
        <end position="702"/>
    </location>
</feature>
<dbReference type="AlphaFoldDB" id="A0AAV2NWC6"/>
<evidence type="ECO:0008006" key="7">
    <source>
        <dbReference type="Google" id="ProtNLM"/>
    </source>
</evidence>
<feature type="compositionally biased region" description="Polar residues" evidence="4">
    <location>
        <begin position="733"/>
        <end position="744"/>
    </location>
</feature>
<dbReference type="EMBL" id="OZ034828">
    <property type="protein sequence ID" value="CAL1684031.1"/>
    <property type="molecule type" value="Genomic_DNA"/>
</dbReference>
<dbReference type="InterPro" id="IPR015943">
    <property type="entry name" value="WD40/YVTN_repeat-like_dom_sf"/>
</dbReference>
<feature type="compositionally biased region" description="Basic residues" evidence="4">
    <location>
        <begin position="32"/>
        <end position="42"/>
    </location>
</feature>
<evidence type="ECO:0000313" key="5">
    <source>
        <dbReference type="EMBL" id="CAL1684031.1"/>
    </source>
</evidence>
<feature type="repeat" description="WD" evidence="3">
    <location>
        <begin position="194"/>
        <end position="236"/>
    </location>
</feature>
<feature type="compositionally biased region" description="Polar residues" evidence="4">
    <location>
        <begin position="754"/>
        <end position="764"/>
    </location>
</feature>
<feature type="repeat" description="WD" evidence="3">
    <location>
        <begin position="379"/>
        <end position="411"/>
    </location>
</feature>
<evidence type="ECO:0000256" key="1">
    <source>
        <dbReference type="ARBA" id="ARBA00022574"/>
    </source>
</evidence>
<dbReference type="SMART" id="SM00320">
    <property type="entry name" value="WD40"/>
    <property type="match status" value="6"/>
</dbReference>
<feature type="compositionally biased region" description="Low complexity" evidence="4">
    <location>
        <begin position="835"/>
        <end position="845"/>
    </location>
</feature>
<name>A0AAV2NWC6_9HYME</name>
<proteinExistence type="predicted"/>
<protein>
    <recommendedName>
        <fullName evidence="7">DDB1- and CUL4-associated factor 5</fullName>
    </recommendedName>
</protein>